<evidence type="ECO:0000313" key="4">
    <source>
        <dbReference type="EMBL" id="KAK8155740.1"/>
    </source>
</evidence>
<dbReference type="InterPro" id="IPR047883">
    <property type="entry name" value="Rtt103-like_CID"/>
</dbReference>
<dbReference type="Pfam" id="PF04818">
    <property type="entry name" value="CID"/>
    <property type="match status" value="1"/>
</dbReference>
<gene>
    <name evidence="4" type="ORF">IWX90DRAFT_442739</name>
</gene>
<feature type="compositionally biased region" description="Low complexity" evidence="1">
    <location>
        <begin position="364"/>
        <end position="375"/>
    </location>
</feature>
<keyword evidence="2" id="KW-0812">Transmembrane</keyword>
<feature type="region of interest" description="Disordered" evidence="1">
    <location>
        <begin position="434"/>
        <end position="477"/>
    </location>
</feature>
<dbReference type="Gene3D" id="1.25.40.90">
    <property type="match status" value="1"/>
</dbReference>
<protein>
    <submittedName>
        <fullName evidence="4">RNA polymerase II-binding domain-containing protein</fullName>
    </submittedName>
</protein>
<keyword evidence="2" id="KW-1133">Transmembrane helix</keyword>
<dbReference type="InterPro" id="IPR006569">
    <property type="entry name" value="CID_dom"/>
</dbReference>
<comment type="caution">
    <text evidence="4">The sequence shown here is derived from an EMBL/GenBank/DDBJ whole genome shotgun (WGS) entry which is preliminary data.</text>
</comment>
<dbReference type="SUPFAM" id="SSF48464">
    <property type="entry name" value="ENTH/VHS domain"/>
    <property type="match status" value="1"/>
</dbReference>
<feature type="region of interest" description="Disordered" evidence="1">
    <location>
        <begin position="313"/>
        <end position="408"/>
    </location>
</feature>
<organism evidence="4 5">
    <name type="scientific">Phyllosticta citrichinensis</name>
    <dbReference type="NCBI Taxonomy" id="1130410"/>
    <lineage>
        <taxon>Eukaryota</taxon>
        <taxon>Fungi</taxon>
        <taxon>Dikarya</taxon>
        <taxon>Ascomycota</taxon>
        <taxon>Pezizomycotina</taxon>
        <taxon>Dothideomycetes</taxon>
        <taxon>Dothideomycetes incertae sedis</taxon>
        <taxon>Botryosphaeriales</taxon>
        <taxon>Phyllostictaceae</taxon>
        <taxon>Phyllosticta</taxon>
    </lineage>
</organism>
<dbReference type="PROSITE" id="PS51391">
    <property type="entry name" value="CID"/>
    <property type="match status" value="1"/>
</dbReference>
<evidence type="ECO:0000259" key="3">
    <source>
        <dbReference type="PROSITE" id="PS51391"/>
    </source>
</evidence>
<proteinExistence type="predicted"/>
<accession>A0ABR1XHX5</accession>
<reference evidence="4 5" key="1">
    <citation type="journal article" date="2022" name="G3 (Bethesda)">
        <title>Enemy or ally: a genomic approach to elucidate the lifestyle of Phyllosticta citrichinaensis.</title>
        <authorList>
            <person name="Buijs V.A."/>
            <person name="Groenewald J.Z."/>
            <person name="Haridas S."/>
            <person name="LaButti K.M."/>
            <person name="Lipzen A."/>
            <person name="Martin F.M."/>
            <person name="Barry K."/>
            <person name="Grigoriev I.V."/>
            <person name="Crous P.W."/>
            <person name="Seidl M.F."/>
        </authorList>
    </citation>
    <scope>NUCLEOTIDE SEQUENCE [LARGE SCALE GENOMIC DNA]</scope>
    <source>
        <strain evidence="4 5">CBS 129764</strain>
    </source>
</reference>
<keyword evidence="2" id="KW-0472">Membrane</keyword>
<evidence type="ECO:0000256" key="1">
    <source>
        <dbReference type="SAM" id="MobiDB-lite"/>
    </source>
</evidence>
<dbReference type="PANTHER" id="PTHR12460">
    <property type="entry name" value="CYCLIN-DEPENDENT KINASE INHIBITOR-RELATED PROTEIN"/>
    <property type="match status" value="1"/>
</dbReference>
<dbReference type="SMART" id="SM00582">
    <property type="entry name" value="RPR"/>
    <property type="match status" value="1"/>
</dbReference>
<feature type="transmembrane region" description="Helical" evidence="2">
    <location>
        <begin position="21"/>
        <end position="41"/>
    </location>
</feature>
<sequence length="490" mass="53760">MEWKLGRARRHFSSASLLRCLTTLSPLLISVVIVLVVKTLVVCSLLREVVIVCTCKPSIDLGVIMAYTDDAVQAKLSALNETQEGIVTVAQWIMFHRRHADRTAHLWMNRVKDSPPNKRLSLIYLANEVVQQSKARRRVEFVAAFSPIMAEGTSAAYKGAPYEIQQKIRRVIEVWRQRQIFDTSVQDQVEKSLDELDKNRGPGKKAGLGGSLFGGSSTPRELQPLASLQNALTKADTTRKPAVSTADDEYAKITDPATPTPTPPVHAARLSQVLKNLATAEGAVAETLKARRELIGELEKMLTFHKAALADEEKKHEELGARRQSIENKKREVEDSIMRGLTDQPQQQQLDQPAPPPFEDPRLAYIPQQPAAAAYRTDPDDLEPQRPDVESLTPPPVESITPVGSPSASASAFAATTVVPDVAVHDFAHAHTAVLPQTRERDDTGATNGYGTEYGSAPKKRRLGEGDKEFGGSDQFEGIDDDVAAMLGKE</sequence>
<dbReference type="Proteomes" id="UP001456524">
    <property type="component" value="Unassembled WGS sequence"/>
</dbReference>
<keyword evidence="5" id="KW-1185">Reference proteome</keyword>
<dbReference type="CDD" id="cd17003">
    <property type="entry name" value="CID_Rtt103"/>
    <property type="match status" value="1"/>
</dbReference>
<feature type="region of interest" description="Disordered" evidence="1">
    <location>
        <begin position="232"/>
        <end position="263"/>
    </location>
</feature>
<dbReference type="InterPro" id="IPR008942">
    <property type="entry name" value="ENTH_VHS"/>
</dbReference>
<evidence type="ECO:0000256" key="2">
    <source>
        <dbReference type="SAM" id="Phobius"/>
    </source>
</evidence>
<feature type="compositionally biased region" description="Basic and acidic residues" evidence="1">
    <location>
        <begin position="313"/>
        <end position="337"/>
    </location>
</feature>
<dbReference type="PANTHER" id="PTHR12460:SF0">
    <property type="entry name" value="CID DOMAIN-CONTAINING PROTEIN-RELATED"/>
    <property type="match status" value="1"/>
</dbReference>
<name>A0ABR1XHX5_9PEZI</name>
<dbReference type="EMBL" id="JBBWUH010000010">
    <property type="protein sequence ID" value="KAK8155740.1"/>
    <property type="molecule type" value="Genomic_DNA"/>
</dbReference>
<feature type="domain" description="CID" evidence="3">
    <location>
        <begin position="64"/>
        <end position="197"/>
    </location>
</feature>
<feature type="compositionally biased region" description="Basic and acidic residues" evidence="1">
    <location>
        <begin position="377"/>
        <end position="389"/>
    </location>
</feature>
<evidence type="ECO:0000313" key="5">
    <source>
        <dbReference type="Proteomes" id="UP001456524"/>
    </source>
</evidence>